<dbReference type="OrthoDB" id="2327518at2"/>
<feature type="transmembrane region" description="Helical" evidence="1">
    <location>
        <begin position="117"/>
        <end position="137"/>
    </location>
</feature>
<keyword evidence="1" id="KW-0812">Transmembrane</keyword>
<feature type="transmembrane region" description="Helical" evidence="1">
    <location>
        <begin position="7"/>
        <end position="29"/>
    </location>
</feature>
<evidence type="ECO:0000313" key="2">
    <source>
        <dbReference type="EMBL" id="KRL12200.1"/>
    </source>
</evidence>
<protein>
    <recommendedName>
        <fullName evidence="4">Integral membrane protein</fullName>
    </recommendedName>
</protein>
<dbReference type="RefSeq" id="WP_057820953.1">
    <property type="nucleotide sequence ID" value="NZ_AZEC01000009.1"/>
</dbReference>
<dbReference type="EMBL" id="AZEC01000009">
    <property type="protein sequence ID" value="KRL12200.1"/>
    <property type="molecule type" value="Genomic_DNA"/>
</dbReference>
<proteinExistence type="predicted"/>
<gene>
    <name evidence="2" type="ORF">FD09_GL003070</name>
</gene>
<dbReference type="AlphaFoldDB" id="A0A0R1N7E1"/>
<evidence type="ECO:0000313" key="3">
    <source>
        <dbReference type="Proteomes" id="UP000051330"/>
    </source>
</evidence>
<evidence type="ECO:0000256" key="1">
    <source>
        <dbReference type="SAM" id="Phobius"/>
    </source>
</evidence>
<feature type="transmembrane region" description="Helical" evidence="1">
    <location>
        <begin position="41"/>
        <end position="59"/>
    </location>
</feature>
<accession>A0A0R1N7E1</accession>
<name>A0A0R1N7E1_9LACO</name>
<evidence type="ECO:0008006" key="4">
    <source>
        <dbReference type="Google" id="ProtNLM"/>
    </source>
</evidence>
<keyword evidence="1" id="KW-0472">Membrane</keyword>
<feature type="transmembrane region" description="Helical" evidence="1">
    <location>
        <begin position="91"/>
        <end position="111"/>
    </location>
</feature>
<dbReference type="Pfam" id="PF11391">
    <property type="entry name" value="DUF2798"/>
    <property type="match status" value="1"/>
</dbReference>
<sequence length="155" mass="17399">MINKQRFVFTLSMSFGMATIMSLLGNVLAKGWNAVTLTSWFIWWLPTVTIAFTYSWFVAAKITNFLVAKATKKLTSPTAVSRRAAGVRSRMMLLLMYSVMSTFGLLIGGAFQHVPFMALLWIWARSLIIAIIVRGLVVKPLSSFIVAHFFTPKQD</sequence>
<organism evidence="2 3">
    <name type="scientific">Schleiferilactobacillus perolens DSM 12744</name>
    <dbReference type="NCBI Taxonomy" id="1423792"/>
    <lineage>
        <taxon>Bacteria</taxon>
        <taxon>Bacillati</taxon>
        <taxon>Bacillota</taxon>
        <taxon>Bacilli</taxon>
        <taxon>Lactobacillales</taxon>
        <taxon>Lactobacillaceae</taxon>
        <taxon>Schleiferilactobacillus</taxon>
    </lineage>
</organism>
<dbReference type="InterPro" id="IPR021529">
    <property type="entry name" value="DUF2798"/>
</dbReference>
<keyword evidence="3" id="KW-1185">Reference proteome</keyword>
<reference evidence="2 3" key="1">
    <citation type="journal article" date="2015" name="Genome Announc.">
        <title>Expanding the biotechnology potential of lactobacilli through comparative genomics of 213 strains and associated genera.</title>
        <authorList>
            <person name="Sun Z."/>
            <person name="Harris H.M."/>
            <person name="McCann A."/>
            <person name="Guo C."/>
            <person name="Argimon S."/>
            <person name="Zhang W."/>
            <person name="Yang X."/>
            <person name="Jeffery I.B."/>
            <person name="Cooney J.C."/>
            <person name="Kagawa T.F."/>
            <person name="Liu W."/>
            <person name="Song Y."/>
            <person name="Salvetti E."/>
            <person name="Wrobel A."/>
            <person name="Rasinkangas P."/>
            <person name="Parkhill J."/>
            <person name="Rea M.C."/>
            <person name="O'Sullivan O."/>
            <person name="Ritari J."/>
            <person name="Douillard F.P."/>
            <person name="Paul Ross R."/>
            <person name="Yang R."/>
            <person name="Briner A.E."/>
            <person name="Felis G.E."/>
            <person name="de Vos W.M."/>
            <person name="Barrangou R."/>
            <person name="Klaenhammer T.R."/>
            <person name="Caufield P.W."/>
            <person name="Cui Y."/>
            <person name="Zhang H."/>
            <person name="O'Toole P.W."/>
        </authorList>
    </citation>
    <scope>NUCLEOTIDE SEQUENCE [LARGE SCALE GENOMIC DNA]</scope>
    <source>
        <strain evidence="2 3">DSM 12744</strain>
    </source>
</reference>
<dbReference type="PATRIC" id="fig|1423792.3.peg.3161"/>
<dbReference type="Proteomes" id="UP000051330">
    <property type="component" value="Unassembled WGS sequence"/>
</dbReference>
<comment type="caution">
    <text evidence="2">The sequence shown here is derived from an EMBL/GenBank/DDBJ whole genome shotgun (WGS) entry which is preliminary data.</text>
</comment>
<keyword evidence="1" id="KW-1133">Transmembrane helix</keyword>